<keyword evidence="2" id="KW-1185">Reference proteome</keyword>
<name>A0A3S2VN04_9PROT</name>
<dbReference type="PANTHER" id="PTHR48228:SF4">
    <property type="entry name" value="BLR3030 PROTEIN"/>
    <property type="match status" value="1"/>
</dbReference>
<dbReference type="OrthoDB" id="9806585at2"/>
<dbReference type="PANTHER" id="PTHR48228">
    <property type="entry name" value="SUCCINYL-COA--D-CITRAMALATE COA-TRANSFERASE"/>
    <property type="match status" value="1"/>
</dbReference>
<dbReference type="SUPFAM" id="SSF89796">
    <property type="entry name" value="CoA-transferase family III (CaiB/BaiF)"/>
    <property type="match status" value="2"/>
</dbReference>
<sequence length="480" mass="50767">MPRLIGGACLCQIPAMETLDVMHDLWRAAGLSSRALERVRLTGGEPVLPSSFRVGAAAQASIALTGLAASEIDRLRSGREQTVSVDMLHAALEFRSERLLRIDGGDAPELWDPIAGVYQCGDGRWVRIHTNFEHHRDGVLKILNCPNDREAVAAALKAWTAEGFETEATAKNMVVAMMRSPEEWAAHPHAAVLAGQSVISIEKIGEAGPTPVPPAGSGDRPLSGLRVLDLTRIIAGPTGGRALAAHGATVMRIGSPNLPVVPVLVMETGRGKLAANLDLDTSAGKAGLDRLLGDADVFIQGYRPGGLADRGFASAQVAERKPGIVYVSLSAYGEDGPWGGKRGFDSLVQTATGINAAEATAVGSTQPKALPCQALDHASGYFVAFGAMAALMRRAREGGSWHVKISLARTGQWLRELGRLEDGFSCPEPSEDQIRPFLTVSDSGFGALTHVTHAGQLSQTPPRWDLPAVPIGTHAPVWPD</sequence>
<keyword evidence="1" id="KW-0808">Transferase</keyword>
<protein>
    <submittedName>
        <fullName evidence="1">CoA transferase</fullName>
    </submittedName>
</protein>
<comment type="caution">
    <text evidence="1">The sequence shown here is derived from an EMBL/GenBank/DDBJ whole genome shotgun (WGS) entry which is preliminary data.</text>
</comment>
<organism evidence="1 2">
    <name type="scientific">Hwanghaeella grinnelliae</name>
    <dbReference type="NCBI Taxonomy" id="2500179"/>
    <lineage>
        <taxon>Bacteria</taxon>
        <taxon>Pseudomonadati</taxon>
        <taxon>Pseudomonadota</taxon>
        <taxon>Alphaproteobacteria</taxon>
        <taxon>Rhodospirillales</taxon>
        <taxon>Rhodospirillaceae</taxon>
        <taxon>Hwanghaeella</taxon>
    </lineage>
</organism>
<dbReference type="AlphaFoldDB" id="A0A3S2VN04"/>
<evidence type="ECO:0000313" key="1">
    <source>
        <dbReference type="EMBL" id="RVU34665.1"/>
    </source>
</evidence>
<evidence type="ECO:0000313" key="2">
    <source>
        <dbReference type="Proteomes" id="UP000287447"/>
    </source>
</evidence>
<dbReference type="GO" id="GO:0016740">
    <property type="term" value="F:transferase activity"/>
    <property type="evidence" value="ECO:0007669"/>
    <property type="project" value="UniProtKB-KW"/>
</dbReference>
<dbReference type="Gene3D" id="3.40.50.10540">
    <property type="entry name" value="Crotonobetainyl-coa:carnitine coa-transferase, domain 1"/>
    <property type="match status" value="2"/>
</dbReference>
<dbReference type="Pfam" id="PF02515">
    <property type="entry name" value="CoA_transf_3"/>
    <property type="match status" value="2"/>
</dbReference>
<proteinExistence type="predicted"/>
<dbReference type="InterPro" id="IPR023606">
    <property type="entry name" value="CoA-Trfase_III_dom_1_sf"/>
</dbReference>
<accession>A0A3S2VN04</accession>
<dbReference type="InterPro" id="IPR003673">
    <property type="entry name" value="CoA-Trfase_fam_III"/>
</dbReference>
<dbReference type="Proteomes" id="UP000287447">
    <property type="component" value="Unassembled WGS sequence"/>
</dbReference>
<dbReference type="InterPro" id="IPR050509">
    <property type="entry name" value="CoA-transferase_III"/>
</dbReference>
<gene>
    <name evidence="1" type="ORF">EOI86_17565</name>
</gene>
<reference evidence="2" key="1">
    <citation type="submission" date="2019-01" db="EMBL/GenBank/DDBJ databases">
        <title>Gri0909 isolated from a small marine red alga.</title>
        <authorList>
            <person name="Kim J."/>
            <person name="Jeong S.E."/>
            <person name="Jeon C.O."/>
        </authorList>
    </citation>
    <scope>NUCLEOTIDE SEQUENCE [LARGE SCALE GENOMIC DNA]</scope>
    <source>
        <strain evidence="2">Gri0909</strain>
    </source>
</reference>
<dbReference type="EMBL" id="SADE01000003">
    <property type="protein sequence ID" value="RVU34665.1"/>
    <property type="molecule type" value="Genomic_DNA"/>
</dbReference>